<dbReference type="Gene3D" id="3.30.530.20">
    <property type="match status" value="1"/>
</dbReference>
<protein>
    <submittedName>
        <fullName evidence="2">Potassium-transporting ATPase subunit F</fullName>
    </submittedName>
</protein>
<dbReference type="AlphaFoldDB" id="A0A512NH05"/>
<dbReference type="CDD" id="cd07818">
    <property type="entry name" value="SRPBCC_1"/>
    <property type="match status" value="1"/>
</dbReference>
<comment type="caution">
    <text evidence="2">The sequence shown here is derived from an EMBL/GenBank/DDBJ whole genome shotgun (WGS) entry which is preliminary data.</text>
</comment>
<dbReference type="InterPro" id="IPR023393">
    <property type="entry name" value="START-like_dom_sf"/>
</dbReference>
<evidence type="ECO:0000313" key="2">
    <source>
        <dbReference type="EMBL" id="GEP58246.1"/>
    </source>
</evidence>
<organism evidence="2 3">
    <name type="scientific">Reyranella soli</name>
    <dbReference type="NCBI Taxonomy" id="1230389"/>
    <lineage>
        <taxon>Bacteria</taxon>
        <taxon>Pseudomonadati</taxon>
        <taxon>Pseudomonadota</taxon>
        <taxon>Alphaproteobacteria</taxon>
        <taxon>Hyphomicrobiales</taxon>
        <taxon>Reyranellaceae</taxon>
        <taxon>Reyranella</taxon>
    </lineage>
</organism>
<dbReference type="RefSeq" id="WP_147153291.1">
    <property type="nucleotide sequence ID" value="NZ_BKAJ01000096.1"/>
</dbReference>
<gene>
    <name evidence="2" type="ORF">RSO01_54120</name>
</gene>
<dbReference type="InterPro" id="IPR019587">
    <property type="entry name" value="Polyketide_cyclase/dehydratase"/>
</dbReference>
<dbReference type="Pfam" id="PF10604">
    <property type="entry name" value="Polyketide_cyc2"/>
    <property type="match status" value="1"/>
</dbReference>
<keyword evidence="1" id="KW-1133">Transmembrane helix</keyword>
<accession>A0A512NH05</accession>
<reference evidence="2 3" key="1">
    <citation type="submission" date="2019-07" db="EMBL/GenBank/DDBJ databases">
        <title>Whole genome shotgun sequence of Reyranella soli NBRC 108950.</title>
        <authorList>
            <person name="Hosoyama A."/>
            <person name="Uohara A."/>
            <person name="Ohji S."/>
            <person name="Ichikawa N."/>
        </authorList>
    </citation>
    <scope>NUCLEOTIDE SEQUENCE [LARGE SCALE GENOMIC DNA]</scope>
    <source>
        <strain evidence="2 3">NBRC 108950</strain>
    </source>
</reference>
<keyword evidence="1" id="KW-0812">Transmembrane</keyword>
<keyword evidence="1" id="KW-0472">Membrane</keyword>
<dbReference type="OrthoDB" id="9807923at2"/>
<evidence type="ECO:0000313" key="3">
    <source>
        <dbReference type="Proteomes" id="UP000321058"/>
    </source>
</evidence>
<dbReference type="Proteomes" id="UP000321058">
    <property type="component" value="Unassembled WGS sequence"/>
</dbReference>
<keyword evidence="3" id="KW-1185">Reference proteome</keyword>
<evidence type="ECO:0000256" key="1">
    <source>
        <dbReference type="SAM" id="Phobius"/>
    </source>
</evidence>
<dbReference type="SUPFAM" id="SSF55961">
    <property type="entry name" value="Bet v1-like"/>
    <property type="match status" value="1"/>
</dbReference>
<name>A0A512NH05_9HYPH</name>
<feature type="transmembrane region" description="Helical" evidence="1">
    <location>
        <begin position="6"/>
        <end position="24"/>
    </location>
</feature>
<proteinExistence type="predicted"/>
<sequence>MLKTFAIIGAIAVVVIAGILIYAATKPDSFRVQRVVLINAPPDKVFPLINDIKAWTAWSPYEKKDPAMKRTYGAVTAGKGATYAWEGNKEVGQGSMEVVESGPRKVLIKLDFLKPFEAHNMGEFLIDPKGDGTSVTWATYGPSPYISKVIGTFMNIDDMIGRDFEKGLADLKAAAEKK</sequence>
<dbReference type="EMBL" id="BKAJ01000096">
    <property type="protein sequence ID" value="GEP58246.1"/>
    <property type="molecule type" value="Genomic_DNA"/>
</dbReference>